<dbReference type="EMBL" id="JAKNCJ010000002">
    <property type="protein sequence ID" value="MCL6423177.1"/>
    <property type="molecule type" value="Genomic_DNA"/>
</dbReference>
<dbReference type="InterPro" id="IPR000522">
    <property type="entry name" value="ABC_transptr_permease_BtuC"/>
</dbReference>
<dbReference type="Pfam" id="PF01032">
    <property type="entry name" value="FecCD"/>
    <property type="match status" value="1"/>
</dbReference>
<evidence type="ECO:0000256" key="5">
    <source>
        <dbReference type="ARBA" id="ARBA00022692"/>
    </source>
</evidence>
<evidence type="ECO:0000313" key="9">
    <source>
        <dbReference type="EMBL" id="MCL6423177.1"/>
    </source>
</evidence>
<gene>
    <name evidence="9" type="ORF">Bequi_07235</name>
</gene>
<dbReference type="Gene3D" id="1.10.3470.10">
    <property type="entry name" value="ABC transporter involved in vitamin B12 uptake, BtuC"/>
    <property type="match status" value="1"/>
</dbReference>
<keyword evidence="10" id="KW-1185">Reference proteome</keyword>
<feature type="transmembrane region" description="Helical" evidence="8">
    <location>
        <begin position="326"/>
        <end position="344"/>
    </location>
</feature>
<dbReference type="Proteomes" id="UP001203761">
    <property type="component" value="Unassembled WGS sequence"/>
</dbReference>
<evidence type="ECO:0000256" key="8">
    <source>
        <dbReference type="SAM" id="Phobius"/>
    </source>
</evidence>
<feature type="transmembrane region" description="Helical" evidence="8">
    <location>
        <begin position="169"/>
        <end position="190"/>
    </location>
</feature>
<feature type="transmembrane region" description="Helical" evidence="8">
    <location>
        <begin position="254"/>
        <end position="283"/>
    </location>
</feature>
<feature type="transmembrane region" description="Helical" evidence="8">
    <location>
        <begin position="103"/>
        <end position="121"/>
    </location>
</feature>
<keyword evidence="4" id="KW-1003">Cell membrane</keyword>
<protein>
    <submittedName>
        <fullName evidence="9">Iron ABC transporter permease</fullName>
    </submittedName>
</protein>
<evidence type="ECO:0000313" key="10">
    <source>
        <dbReference type="Proteomes" id="UP001203761"/>
    </source>
</evidence>
<evidence type="ECO:0000256" key="4">
    <source>
        <dbReference type="ARBA" id="ARBA00022475"/>
    </source>
</evidence>
<keyword evidence="6 8" id="KW-1133">Transmembrane helix</keyword>
<dbReference type="PANTHER" id="PTHR30472:SF1">
    <property type="entry name" value="FE(3+) DICITRATE TRANSPORT SYSTEM PERMEASE PROTEIN FECC-RELATED"/>
    <property type="match status" value="1"/>
</dbReference>
<evidence type="ECO:0000256" key="6">
    <source>
        <dbReference type="ARBA" id="ARBA00022989"/>
    </source>
</evidence>
<comment type="caution">
    <text evidence="9">The sequence shown here is derived from an EMBL/GenBank/DDBJ whole genome shotgun (WGS) entry which is preliminary data.</text>
</comment>
<keyword evidence="5 8" id="KW-0812">Transmembrane</keyword>
<feature type="transmembrane region" description="Helical" evidence="8">
    <location>
        <begin position="211"/>
        <end position="234"/>
    </location>
</feature>
<keyword evidence="7 8" id="KW-0472">Membrane</keyword>
<sequence length="351" mass="34784">MTRTRRPTARRVLFAAVPLAVLLALAGASVALGARSVEGTVVLTALRSLLTGHGAEAIAASVDQAAVIDRVPRVLTGILVGSALAVSGLAMQGATRNPLGDPGLLGLGAGASLAMALGIGLGLTGSVLVVMGLAIAGTLGAAVLVYAAASAATRMSSGAGGAPGPLSLVLAGAAVSAGAGAVTSALIIAIPQVQDRFRFWSIGTLARSSMADVGALAGVIVLGIAAVLLSAPGMDAIALGDDMAHGLGTRPERLRAVLLGATVLMTAAATALAGPVSFVGLMVPHMLRRLRPPSTRLLVIATALWGAALVLAADLIGRLVIAPQEIHIGVTTILLGVPLMLVLLRRKSMTL</sequence>
<evidence type="ECO:0000256" key="7">
    <source>
        <dbReference type="ARBA" id="ARBA00023136"/>
    </source>
</evidence>
<organism evidence="9 10">
    <name type="scientific">Brachybacterium equifaecis</name>
    <dbReference type="NCBI Taxonomy" id="2910770"/>
    <lineage>
        <taxon>Bacteria</taxon>
        <taxon>Bacillati</taxon>
        <taxon>Actinomycetota</taxon>
        <taxon>Actinomycetes</taxon>
        <taxon>Micrococcales</taxon>
        <taxon>Dermabacteraceae</taxon>
        <taxon>Brachybacterium</taxon>
    </lineage>
</organism>
<comment type="subcellular location">
    <subcellularLocation>
        <location evidence="1">Cell membrane</location>
        <topology evidence="1">Multi-pass membrane protein</topology>
    </subcellularLocation>
</comment>
<dbReference type="InterPro" id="IPR037294">
    <property type="entry name" value="ABC_BtuC-like"/>
</dbReference>
<dbReference type="RefSeq" id="WP_249737266.1">
    <property type="nucleotide sequence ID" value="NZ_JAKNCJ010000002.1"/>
</dbReference>
<dbReference type="SUPFAM" id="SSF81345">
    <property type="entry name" value="ABC transporter involved in vitamin B12 uptake, BtuC"/>
    <property type="match status" value="1"/>
</dbReference>
<keyword evidence="3" id="KW-0813">Transport</keyword>
<dbReference type="PANTHER" id="PTHR30472">
    <property type="entry name" value="FERRIC ENTEROBACTIN TRANSPORT SYSTEM PERMEASE PROTEIN"/>
    <property type="match status" value="1"/>
</dbReference>
<evidence type="ECO:0000256" key="1">
    <source>
        <dbReference type="ARBA" id="ARBA00004651"/>
    </source>
</evidence>
<proteinExistence type="inferred from homology"/>
<feature type="transmembrane region" description="Helical" evidence="8">
    <location>
        <begin position="295"/>
        <end position="320"/>
    </location>
</feature>
<accession>A0ABT0QZU3</accession>
<comment type="similarity">
    <text evidence="2">Belongs to the binding-protein-dependent transport system permease family. FecCD subfamily.</text>
</comment>
<evidence type="ECO:0000256" key="2">
    <source>
        <dbReference type="ARBA" id="ARBA00007935"/>
    </source>
</evidence>
<evidence type="ECO:0000256" key="3">
    <source>
        <dbReference type="ARBA" id="ARBA00022448"/>
    </source>
</evidence>
<feature type="transmembrane region" description="Helical" evidence="8">
    <location>
        <begin position="128"/>
        <end position="149"/>
    </location>
</feature>
<reference evidence="9" key="1">
    <citation type="submission" date="2022-02" db="EMBL/GenBank/DDBJ databases">
        <authorList>
            <person name="Lee M."/>
            <person name="Kim S.-J."/>
            <person name="Jung M.-Y."/>
        </authorList>
    </citation>
    <scope>NUCLEOTIDE SEQUENCE</scope>
    <source>
        <strain evidence="9">JHP9</strain>
    </source>
</reference>
<name>A0ABT0QZU3_9MICO</name>